<evidence type="ECO:0000313" key="2">
    <source>
        <dbReference type="Proteomes" id="UP001224325"/>
    </source>
</evidence>
<gene>
    <name evidence="1" type="ORF">QLS71_012200</name>
</gene>
<reference evidence="1" key="1">
    <citation type="submission" date="2024-04" db="EMBL/GenBank/DDBJ databases">
        <title>Mariniflexile litorale, isolated from the shallow sediments of the Sea of Japan.</title>
        <authorList>
            <person name="Romanenko L."/>
            <person name="Isaeva M."/>
        </authorList>
    </citation>
    <scope>NUCLEOTIDE SEQUENCE [LARGE SCALE GENOMIC DNA]</scope>
    <source>
        <strain evidence="1">KMM 9835</strain>
    </source>
</reference>
<dbReference type="AlphaFoldDB" id="A0AAU7EE15"/>
<accession>A0AAU7EE15</accession>
<evidence type="ECO:0000313" key="1">
    <source>
        <dbReference type="EMBL" id="XBL13086.1"/>
    </source>
</evidence>
<sequence>MIIHNHDSDVNVLHKYNFIELKGWVNQLQYINIEVDKLLNLYAQSIQNNKIPKNILTLFSKRKESNKQLLETVLIYSNTYKKVSECDNLQCDMFFLGEYERLRKSYQYHLDKYQRLKNTWYDRTFQKL</sequence>
<protein>
    <submittedName>
        <fullName evidence="1">Uncharacterized protein</fullName>
    </submittedName>
</protein>
<proteinExistence type="predicted"/>
<dbReference type="KEGG" id="mlil:QLS71_012200"/>
<name>A0AAU7EE15_9FLAO</name>
<organism evidence="1 2">
    <name type="scientific">Mariniflexile litorale</name>
    <dbReference type="NCBI Taxonomy" id="3045158"/>
    <lineage>
        <taxon>Bacteria</taxon>
        <taxon>Pseudomonadati</taxon>
        <taxon>Bacteroidota</taxon>
        <taxon>Flavobacteriia</taxon>
        <taxon>Flavobacteriales</taxon>
        <taxon>Flavobacteriaceae</taxon>
        <taxon>Mariniflexile</taxon>
    </lineage>
</organism>
<keyword evidence="2" id="KW-1185">Reference proteome</keyword>
<dbReference type="EMBL" id="CP155618">
    <property type="protein sequence ID" value="XBL13086.1"/>
    <property type="molecule type" value="Genomic_DNA"/>
</dbReference>
<dbReference type="Proteomes" id="UP001224325">
    <property type="component" value="Chromosome"/>
</dbReference>
<dbReference type="RefSeq" id="WP_308993881.1">
    <property type="nucleotide sequence ID" value="NZ_CP155618.1"/>
</dbReference>